<evidence type="ECO:0000313" key="2">
    <source>
        <dbReference type="Proteomes" id="UP000070463"/>
    </source>
</evidence>
<evidence type="ECO:0000313" key="1">
    <source>
        <dbReference type="EMBL" id="KXA96481.1"/>
    </source>
</evidence>
<dbReference type="AlphaFoldDB" id="A0A133UQH5"/>
<comment type="caution">
    <text evidence="1">The sequence shown here is derived from an EMBL/GenBank/DDBJ whole genome shotgun (WGS) entry which is preliminary data.</text>
</comment>
<dbReference type="Proteomes" id="UP000070463">
    <property type="component" value="Unassembled WGS sequence"/>
</dbReference>
<organism evidence="1 2">
    <name type="scientific">candidate division MSBL1 archaeon SCGC-AAA259I09</name>
    <dbReference type="NCBI Taxonomy" id="1698267"/>
    <lineage>
        <taxon>Archaea</taxon>
        <taxon>Methanobacteriati</taxon>
        <taxon>Methanobacteriota</taxon>
        <taxon>candidate division MSBL1</taxon>
    </lineage>
</organism>
<name>A0A133UQH5_9EURY</name>
<sequence>MDIGERVVRFALRTIGATGYFIVSAIEWEQFREVLSELENRQGRPFVHERVAILKGFIYEEFVP</sequence>
<reference evidence="1 2" key="1">
    <citation type="journal article" date="2016" name="Sci. Rep.">
        <title>Metabolic traits of an uncultured archaeal lineage -MSBL1- from brine pools of the Red Sea.</title>
        <authorList>
            <person name="Mwirichia R."/>
            <person name="Alam I."/>
            <person name="Rashid M."/>
            <person name="Vinu M."/>
            <person name="Ba-Alawi W."/>
            <person name="Anthony Kamau A."/>
            <person name="Kamanda Ngugi D."/>
            <person name="Goker M."/>
            <person name="Klenk H.P."/>
            <person name="Bajic V."/>
            <person name="Stingl U."/>
        </authorList>
    </citation>
    <scope>NUCLEOTIDE SEQUENCE [LARGE SCALE GENOMIC DNA]</scope>
    <source>
        <strain evidence="1">SCGC-AAA259I09</strain>
    </source>
</reference>
<accession>A0A133UQH5</accession>
<protein>
    <submittedName>
        <fullName evidence="1">Uncharacterized protein</fullName>
    </submittedName>
</protein>
<keyword evidence="2" id="KW-1185">Reference proteome</keyword>
<gene>
    <name evidence="1" type="ORF">AKJ37_05125</name>
</gene>
<proteinExistence type="predicted"/>
<dbReference type="EMBL" id="LHXR01000079">
    <property type="protein sequence ID" value="KXA96481.1"/>
    <property type="molecule type" value="Genomic_DNA"/>
</dbReference>